<gene>
    <name evidence="2" type="ORF">E4N76_00130</name>
</gene>
<evidence type="ECO:0000313" key="3">
    <source>
        <dbReference type="Proteomes" id="UP001059401"/>
    </source>
</evidence>
<name>A0ABY5HQD1_9SPIR</name>
<dbReference type="PROSITE" id="PS51257">
    <property type="entry name" value="PROKAR_LIPOPROTEIN"/>
    <property type="match status" value="1"/>
</dbReference>
<evidence type="ECO:0008006" key="4">
    <source>
        <dbReference type="Google" id="ProtNLM"/>
    </source>
</evidence>
<evidence type="ECO:0000313" key="2">
    <source>
        <dbReference type="EMBL" id="UTY27559.1"/>
    </source>
</evidence>
<accession>A0ABY5HQD1</accession>
<dbReference type="RefSeq" id="WP_255805557.1">
    <property type="nucleotide sequence ID" value="NZ_CP038802.1"/>
</dbReference>
<sequence length="262" mass="31330">MKKLLFLSFLTVLFFSSCASTHENEDNNTKAISEEISKRENLEKELDKIAQRTYYFLDIIISNYELAEDFESAVEVLKNFKKDFPNLFPSYEEYKIRDFEQKLKLKNEKAERLKLPAEKRITKRYDEISGITWYEDPDQPRGSNRVYLYIGKKGDEKWLRFVIEYSASKWLFINKYTFKIDDEIETITPDFNEIKRDVLFAEHIYETLDCNAKRSIYRIASKIANSKRTLLRYHGEQHISDRELTKEEIQSLKTILEAYEKL</sequence>
<protein>
    <recommendedName>
        <fullName evidence="4">Lipoprotein</fullName>
    </recommendedName>
</protein>
<feature type="chain" id="PRO_5046879737" description="Lipoprotein" evidence="1">
    <location>
        <begin position="20"/>
        <end position="262"/>
    </location>
</feature>
<dbReference type="Proteomes" id="UP001059401">
    <property type="component" value="Chromosome"/>
</dbReference>
<reference evidence="2" key="1">
    <citation type="submission" date="2019-04" db="EMBL/GenBank/DDBJ databases">
        <title>Whole genome sequencing of oral phylogroup 2 treponemes.</title>
        <authorList>
            <person name="Chan Y."/>
            <person name="Zeng H.H."/>
            <person name="Yu X.L."/>
            <person name="Leung W.K."/>
            <person name="Watt R.M."/>
        </authorList>
    </citation>
    <scope>NUCLEOTIDE SEQUENCE</scope>
    <source>
        <strain evidence="2">OMZ 847</strain>
    </source>
</reference>
<evidence type="ECO:0000256" key="1">
    <source>
        <dbReference type="SAM" id="SignalP"/>
    </source>
</evidence>
<dbReference type="EMBL" id="CP038802">
    <property type="protein sequence ID" value="UTY27559.1"/>
    <property type="molecule type" value="Genomic_DNA"/>
</dbReference>
<keyword evidence="3" id="KW-1185">Reference proteome</keyword>
<feature type="signal peptide" evidence="1">
    <location>
        <begin position="1"/>
        <end position="19"/>
    </location>
</feature>
<keyword evidence="1" id="KW-0732">Signal</keyword>
<proteinExistence type="predicted"/>
<organism evidence="2 3">
    <name type="scientific">Treponema putidum</name>
    <dbReference type="NCBI Taxonomy" id="221027"/>
    <lineage>
        <taxon>Bacteria</taxon>
        <taxon>Pseudomonadati</taxon>
        <taxon>Spirochaetota</taxon>
        <taxon>Spirochaetia</taxon>
        <taxon>Spirochaetales</taxon>
        <taxon>Treponemataceae</taxon>
        <taxon>Treponema</taxon>
    </lineage>
</organism>